<keyword evidence="1 4" id="KW-0808">Transferase</keyword>
<keyword evidence="8" id="KW-1185">Reference proteome</keyword>
<evidence type="ECO:0000313" key="8">
    <source>
        <dbReference type="Proteomes" id="UP000198802"/>
    </source>
</evidence>
<evidence type="ECO:0000256" key="3">
    <source>
        <dbReference type="ARBA" id="ARBA00048462"/>
    </source>
</evidence>
<proteinExistence type="inferred from homology"/>
<dbReference type="Proteomes" id="UP000198802">
    <property type="component" value="Unassembled WGS sequence"/>
</dbReference>
<sequence length="286" mass="30421">MKVIGFPGQGAQKAGMGADLFADFGELVAAADAVLGYSVAELCVENPDGALLLTQYAQPALYVVEALAYLRHRQADPTPPDYLLGHSIGEFAALFAAGVFDFVTGLRLVARRGELMSRCTGGTMAAVLGLAAEEIDDLLTRPSLAELDVALYNAPGQIVLAGPQEAVDRLLRETAGTAVRAVRLNVSGPFHSRYMKPAAVEFERYAREFDLAPPEIPVIANVTARPHVPGEIAHTLARQICEPVQWERSIRLLLAAGAVDLVELGPGTTLAGMVARIRGKRLRAAA</sequence>
<dbReference type="SUPFAM" id="SSF52151">
    <property type="entry name" value="FabD/lysophospholipase-like"/>
    <property type="match status" value="1"/>
</dbReference>
<dbReference type="GO" id="GO:0004314">
    <property type="term" value="F:[acyl-carrier-protein] S-malonyltransferase activity"/>
    <property type="evidence" value="ECO:0007669"/>
    <property type="project" value="UniProtKB-EC"/>
</dbReference>
<dbReference type="SMART" id="SM00827">
    <property type="entry name" value="PKS_AT"/>
    <property type="match status" value="1"/>
</dbReference>
<dbReference type="PANTHER" id="PTHR42681">
    <property type="entry name" value="MALONYL-COA-ACYL CARRIER PROTEIN TRANSACYLASE, MITOCHONDRIAL"/>
    <property type="match status" value="1"/>
</dbReference>
<dbReference type="InterPro" id="IPR004410">
    <property type="entry name" value="Malonyl_CoA-ACP_transAc_FabD"/>
</dbReference>
<evidence type="ECO:0000256" key="5">
    <source>
        <dbReference type="PIRSR" id="PIRSR000446-1"/>
    </source>
</evidence>
<feature type="active site" evidence="5">
    <location>
        <position position="87"/>
    </location>
</feature>
<organism evidence="7 8">
    <name type="scientific">Parafrankia irregularis</name>
    <dbReference type="NCBI Taxonomy" id="795642"/>
    <lineage>
        <taxon>Bacteria</taxon>
        <taxon>Bacillati</taxon>
        <taxon>Actinomycetota</taxon>
        <taxon>Actinomycetes</taxon>
        <taxon>Frankiales</taxon>
        <taxon>Frankiaceae</taxon>
        <taxon>Parafrankia</taxon>
    </lineage>
</organism>
<gene>
    <name evidence="7" type="ORF">Ga0074812_117129</name>
</gene>
<dbReference type="Gene3D" id="3.40.366.10">
    <property type="entry name" value="Malonyl-Coenzyme A Acyl Carrier Protein, domain 2"/>
    <property type="match status" value="1"/>
</dbReference>
<dbReference type="NCBIfam" id="TIGR00128">
    <property type="entry name" value="fabD"/>
    <property type="match status" value="1"/>
</dbReference>
<dbReference type="PANTHER" id="PTHR42681:SF1">
    <property type="entry name" value="MALONYL-COA-ACYL CARRIER PROTEIN TRANSACYLASE, MITOCHONDRIAL"/>
    <property type="match status" value="1"/>
</dbReference>
<name>A0A0S4QTQ3_9ACTN</name>
<dbReference type="RefSeq" id="WP_091280971.1">
    <property type="nucleotide sequence ID" value="NZ_FAOZ01000017.1"/>
</dbReference>
<comment type="similarity">
    <text evidence="4">Belongs to the fabD family.</text>
</comment>
<dbReference type="InterPro" id="IPR024925">
    <property type="entry name" value="Malonyl_CoA-ACP_transAc"/>
</dbReference>
<dbReference type="EC" id="2.3.1.39" evidence="4"/>
<reference evidence="8" key="1">
    <citation type="submission" date="2015-11" db="EMBL/GenBank/DDBJ databases">
        <authorList>
            <person name="Varghese N."/>
        </authorList>
    </citation>
    <scope>NUCLEOTIDE SEQUENCE [LARGE SCALE GENOMIC DNA]</scope>
    <source>
        <strain evidence="8">DSM 45899</strain>
    </source>
</reference>
<dbReference type="PIRSF" id="PIRSF000446">
    <property type="entry name" value="Mct"/>
    <property type="match status" value="1"/>
</dbReference>
<evidence type="ECO:0000256" key="4">
    <source>
        <dbReference type="PIRNR" id="PIRNR000446"/>
    </source>
</evidence>
<dbReference type="AlphaFoldDB" id="A0A0S4QTQ3"/>
<evidence type="ECO:0000313" key="7">
    <source>
        <dbReference type="EMBL" id="CUU58220.1"/>
    </source>
</evidence>
<protein>
    <recommendedName>
        <fullName evidence="4">Malonyl CoA-acyl carrier protein transacylase</fullName>
        <ecNumber evidence="4">2.3.1.39</ecNumber>
    </recommendedName>
</protein>
<dbReference type="SUPFAM" id="SSF55048">
    <property type="entry name" value="Probable ACP-binding domain of malonyl-CoA ACP transacylase"/>
    <property type="match status" value="1"/>
</dbReference>
<dbReference type="InterPro" id="IPR050858">
    <property type="entry name" value="Mal-CoA-ACP_Trans/PKS_FabD"/>
</dbReference>
<dbReference type="InterPro" id="IPR001227">
    <property type="entry name" value="Ac_transferase_dom_sf"/>
</dbReference>
<dbReference type="InterPro" id="IPR016036">
    <property type="entry name" value="Malonyl_transacylase_ACP-bd"/>
</dbReference>
<dbReference type="Gene3D" id="3.30.70.250">
    <property type="entry name" value="Malonyl-CoA ACP transacylase, ACP-binding"/>
    <property type="match status" value="1"/>
</dbReference>
<comment type="catalytic activity">
    <reaction evidence="3 4">
        <text>holo-[ACP] + malonyl-CoA = malonyl-[ACP] + CoA</text>
        <dbReference type="Rhea" id="RHEA:41792"/>
        <dbReference type="Rhea" id="RHEA-COMP:9623"/>
        <dbReference type="Rhea" id="RHEA-COMP:9685"/>
        <dbReference type="ChEBI" id="CHEBI:57287"/>
        <dbReference type="ChEBI" id="CHEBI:57384"/>
        <dbReference type="ChEBI" id="CHEBI:64479"/>
        <dbReference type="ChEBI" id="CHEBI:78449"/>
        <dbReference type="EC" id="2.3.1.39"/>
    </reaction>
</comment>
<feature type="domain" description="Malonyl-CoA:ACP transacylase (MAT)" evidence="6">
    <location>
        <begin position="6"/>
        <end position="286"/>
    </location>
</feature>
<dbReference type="GO" id="GO:0005829">
    <property type="term" value="C:cytosol"/>
    <property type="evidence" value="ECO:0007669"/>
    <property type="project" value="TreeGrafter"/>
</dbReference>
<dbReference type="EMBL" id="FAOZ01000017">
    <property type="protein sequence ID" value="CUU58220.1"/>
    <property type="molecule type" value="Genomic_DNA"/>
</dbReference>
<accession>A0A0S4QTQ3</accession>
<evidence type="ECO:0000259" key="6">
    <source>
        <dbReference type="SMART" id="SM00827"/>
    </source>
</evidence>
<evidence type="ECO:0000256" key="2">
    <source>
        <dbReference type="ARBA" id="ARBA00023315"/>
    </source>
</evidence>
<feature type="active site" evidence="5">
    <location>
        <position position="191"/>
    </location>
</feature>
<dbReference type="InterPro" id="IPR014043">
    <property type="entry name" value="Acyl_transferase_dom"/>
</dbReference>
<dbReference type="Pfam" id="PF00698">
    <property type="entry name" value="Acyl_transf_1"/>
    <property type="match status" value="1"/>
</dbReference>
<keyword evidence="2 4" id="KW-0012">Acyltransferase</keyword>
<dbReference type="GO" id="GO:0006633">
    <property type="term" value="P:fatty acid biosynthetic process"/>
    <property type="evidence" value="ECO:0007669"/>
    <property type="project" value="TreeGrafter"/>
</dbReference>
<evidence type="ECO:0000256" key="1">
    <source>
        <dbReference type="ARBA" id="ARBA00022679"/>
    </source>
</evidence>
<dbReference type="InterPro" id="IPR016035">
    <property type="entry name" value="Acyl_Trfase/lysoPLipase"/>
</dbReference>